<reference evidence="5" key="1">
    <citation type="submission" date="2023-05" db="EMBL/GenBank/DDBJ databases">
        <title>Nepenthes gracilis genome sequencing.</title>
        <authorList>
            <person name="Fukushima K."/>
        </authorList>
    </citation>
    <scope>NUCLEOTIDE SEQUENCE</scope>
    <source>
        <strain evidence="5">SING2019-196</strain>
    </source>
</reference>
<dbReference type="InterPro" id="IPR011905">
    <property type="entry name" value="GlrX-like_pln_2"/>
</dbReference>
<proteinExistence type="inferred from homology"/>
<dbReference type="Proteomes" id="UP001279734">
    <property type="component" value="Unassembled WGS sequence"/>
</dbReference>
<comment type="similarity">
    <text evidence="2">Belongs to the glutaredoxin family. CC-type subfamily.</text>
</comment>
<keyword evidence="6" id="KW-1185">Reference proteome</keyword>
<evidence type="ECO:0000256" key="1">
    <source>
        <dbReference type="ARBA" id="ARBA00004496"/>
    </source>
</evidence>
<sequence length="83" mass="8935">MDKVTGLASENGVVIFNKNSCCLCYAVNILFQVLRAGMEKVNTMLGCNALVPAVFISGRLVGLTDEIMSLHLSGSLIPMLKPY</sequence>
<gene>
    <name evidence="5" type="ORF">Nepgr_004484</name>
</gene>
<dbReference type="EMBL" id="BSYO01000003">
    <property type="protein sequence ID" value="GMH02645.1"/>
    <property type="molecule type" value="Genomic_DNA"/>
</dbReference>
<comment type="subcellular location">
    <subcellularLocation>
        <location evidence="1">Cytoplasm</location>
    </subcellularLocation>
</comment>
<dbReference type="PROSITE" id="PS51354">
    <property type="entry name" value="GLUTAREDOXIN_2"/>
    <property type="match status" value="1"/>
</dbReference>
<protein>
    <recommendedName>
        <fullName evidence="7">Glutaredoxin</fullName>
    </recommendedName>
</protein>
<dbReference type="SUPFAM" id="SSF52833">
    <property type="entry name" value="Thioredoxin-like"/>
    <property type="match status" value="1"/>
</dbReference>
<evidence type="ECO:0000256" key="3">
    <source>
        <dbReference type="ARBA" id="ARBA00022490"/>
    </source>
</evidence>
<accession>A0AAD3S1G1</accession>
<evidence type="ECO:0000313" key="5">
    <source>
        <dbReference type="EMBL" id="GMH02645.1"/>
    </source>
</evidence>
<evidence type="ECO:0000256" key="2">
    <source>
        <dbReference type="ARBA" id="ARBA00007568"/>
    </source>
</evidence>
<dbReference type="GO" id="GO:0005737">
    <property type="term" value="C:cytoplasm"/>
    <property type="evidence" value="ECO:0007669"/>
    <property type="project" value="UniProtKB-SubCell"/>
</dbReference>
<evidence type="ECO:0000313" key="6">
    <source>
        <dbReference type="Proteomes" id="UP001279734"/>
    </source>
</evidence>
<name>A0AAD3S1G1_NEPGR</name>
<dbReference type="AlphaFoldDB" id="A0AAD3S1G1"/>
<dbReference type="InterPro" id="IPR036249">
    <property type="entry name" value="Thioredoxin-like_sf"/>
</dbReference>
<comment type="caution">
    <text evidence="5">The sequence shown here is derived from an EMBL/GenBank/DDBJ whole genome shotgun (WGS) entry which is preliminary data.</text>
</comment>
<dbReference type="PANTHER" id="PTHR10168">
    <property type="entry name" value="GLUTAREDOXIN"/>
    <property type="match status" value="1"/>
</dbReference>
<organism evidence="5 6">
    <name type="scientific">Nepenthes gracilis</name>
    <name type="common">Slender pitcher plant</name>
    <dbReference type="NCBI Taxonomy" id="150966"/>
    <lineage>
        <taxon>Eukaryota</taxon>
        <taxon>Viridiplantae</taxon>
        <taxon>Streptophyta</taxon>
        <taxon>Embryophyta</taxon>
        <taxon>Tracheophyta</taxon>
        <taxon>Spermatophyta</taxon>
        <taxon>Magnoliopsida</taxon>
        <taxon>eudicotyledons</taxon>
        <taxon>Gunneridae</taxon>
        <taxon>Pentapetalae</taxon>
        <taxon>Caryophyllales</taxon>
        <taxon>Nepenthaceae</taxon>
        <taxon>Nepenthes</taxon>
    </lineage>
</organism>
<evidence type="ECO:0008006" key="7">
    <source>
        <dbReference type="Google" id="ProtNLM"/>
    </source>
</evidence>
<evidence type="ECO:0000256" key="4">
    <source>
        <dbReference type="ARBA" id="ARBA00023284"/>
    </source>
</evidence>
<dbReference type="Gene3D" id="3.40.30.10">
    <property type="entry name" value="Glutaredoxin"/>
    <property type="match status" value="1"/>
</dbReference>
<keyword evidence="3" id="KW-0963">Cytoplasm</keyword>
<keyword evidence="4" id="KW-0676">Redox-active center</keyword>